<comment type="catalytic activity">
    <reaction evidence="7 8">
        <text>(R)-pantoate + beta-alanine + ATP = (R)-pantothenate + AMP + diphosphate + H(+)</text>
        <dbReference type="Rhea" id="RHEA:10912"/>
        <dbReference type="ChEBI" id="CHEBI:15378"/>
        <dbReference type="ChEBI" id="CHEBI:15980"/>
        <dbReference type="ChEBI" id="CHEBI:29032"/>
        <dbReference type="ChEBI" id="CHEBI:30616"/>
        <dbReference type="ChEBI" id="CHEBI:33019"/>
        <dbReference type="ChEBI" id="CHEBI:57966"/>
        <dbReference type="ChEBI" id="CHEBI:456215"/>
        <dbReference type="EC" id="6.3.2.1"/>
    </reaction>
</comment>
<evidence type="ECO:0000256" key="3">
    <source>
        <dbReference type="ARBA" id="ARBA00022598"/>
    </source>
</evidence>
<name>A0ABW2JSD0_9ACTN</name>
<comment type="pathway">
    <text evidence="1 8">Cofactor biosynthesis; (R)-pantothenate biosynthesis; (R)-pantothenate from (R)-pantoate and beta-alanine: step 1/1.</text>
</comment>
<feature type="binding site" evidence="8">
    <location>
        <begin position="27"/>
        <end position="34"/>
    </location>
    <ligand>
        <name>ATP</name>
        <dbReference type="ChEBI" id="CHEBI:30616"/>
    </ligand>
</feature>
<dbReference type="PANTHER" id="PTHR21299:SF1">
    <property type="entry name" value="PANTOATE--BETA-ALANINE LIGASE"/>
    <property type="match status" value="1"/>
</dbReference>
<evidence type="ECO:0000256" key="1">
    <source>
        <dbReference type="ARBA" id="ARBA00004990"/>
    </source>
</evidence>
<reference evidence="11" key="1">
    <citation type="journal article" date="2019" name="Int. J. Syst. Evol. Microbiol.">
        <title>The Global Catalogue of Microorganisms (GCM) 10K type strain sequencing project: providing services to taxonomists for standard genome sequencing and annotation.</title>
        <authorList>
            <consortium name="The Broad Institute Genomics Platform"/>
            <consortium name="The Broad Institute Genome Sequencing Center for Infectious Disease"/>
            <person name="Wu L."/>
            <person name="Ma J."/>
        </authorList>
    </citation>
    <scope>NUCLEOTIDE SEQUENCE [LARGE SCALE GENOMIC DNA]</scope>
    <source>
        <strain evidence="11">SYNS20</strain>
    </source>
</reference>
<organism evidence="10 11">
    <name type="scientific">Streptomyces monticola</name>
    <dbReference type="NCBI Taxonomy" id="2666263"/>
    <lineage>
        <taxon>Bacteria</taxon>
        <taxon>Bacillati</taxon>
        <taxon>Actinomycetota</taxon>
        <taxon>Actinomycetes</taxon>
        <taxon>Kitasatosporales</taxon>
        <taxon>Streptomycetaceae</taxon>
        <taxon>Streptomyces</taxon>
    </lineage>
</organism>
<evidence type="ECO:0000313" key="10">
    <source>
        <dbReference type="EMBL" id="MFC7308303.1"/>
    </source>
</evidence>
<feature type="binding site" evidence="8">
    <location>
        <position position="61"/>
    </location>
    <ligand>
        <name>beta-alanine</name>
        <dbReference type="ChEBI" id="CHEBI:57966"/>
    </ligand>
</feature>
<dbReference type="InterPro" id="IPR014729">
    <property type="entry name" value="Rossmann-like_a/b/a_fold"/>
</dbReference>
<keyword evidence="4 8" id="KW-0566">Pantothenate biosynthesis</keyword>
<dbReference type="EMBL" id="JBHTCF010000015">
    <property type="protein sequence ID" value="MFC7308303.1"/>
    <property type="molecule type" value="Genomic_DNA"/>
</dbReference>
<keyword evidence="3 8" id="KW-0436">Ligase</keyword>
<evidence type="ECO:0000313" key="11">
    <source>
        <dbReference type="Proteomes" id="UP001596523"/>
    </source>
</evidence>
<evidence type="ECO:0000256" key="2">
    <source>
        <dbReference type="ARBA" id="ARBA00009256"/>
    </source>
</evidence>
<dbReference type="CDD" id="cd00560">
    <property type="entry name" value="PanC"/>
    <property type="match status" value="1"/>
</dbReference>
<comment type="similarity">
    <text evidence="2 8">Belongs to the pantothenate synthetase family.</text>
</comment>
<feature type="binding site" evidence="8">
    <location>
        <position position="177"/>
    </location>
    <ligand>
        <name>ATP</name>
        <dbReference type="ChEBI" id="CHEBI:30616"/>
    </ligand>
</feature>
<gene>
    <name evidence="8 10" type="primary">panC</name>
    <name evidence="10" type="ORF">ACFQVC_29285</name>
</gene>
<feature type="binding site" evidence="8">
    <location>
        <position position="154"/>
    </location>
    <ligand>
        <name>(R)-pantoate</name>
        <dbReference type="ChEBI" id="CHEBI:15980"/>
    </ligand>
</feature>
<evidence type="ECO:0000256" key="7">
    <source>
        <dbReference type="ARBA" id="ARBA00048258"/>
    </source>
</evidence>
<comment type="miscellaneous">
    <text evidence="8">The reaction proceeds by a bi uni uni bi ping pong mechanism.</text>
</comment>
<dbReference type="PANTHER" id="PTHR21299">
    <property type="entry name" value="CYTIDYLATE KINASE/PANTOATE-BETA-ALANINE LIGASE"/>
    <property type="match status" value="1"/>
</dbReference>
<feature type="compositionally biased region" description="Polar residues" evidence="9">
    <location>
        <begin position="337"/>
        <end position="362"/>
    </location>
</feature>
<dbReference type="RefSeq" id="WP_381836173.1">
    <property type="nucleotide sequence ID" value="NZ_JBHTCF010000015.1"/>
</dbReference>
<feature type="compositionally biased region" description="Low complexity" evidence="9">
    <location>
        <begin position="375"/>
        <end position="398"/>
    </location>
</feature>
<dbReference type="InterPro" id="IPR042176">
    <property type="entry name" value="Pantoate_ligase_C"/>
</dbReference>
<comment type="subunit">
    <text evidence="8">Homodimer.</text>
</comment>
<keyword evidence="5 8" id="KW-0547">Nucleotide-binding</keyword>
<dbReference type="InterPro" id="IPR003721">
    <property type="entry name" value="Pantoate_ligase"/>
</dbReference>
<dbReference type="SUPFAM" id="SSF52374">
    <property type="entry name" value="Nucleotidylyl transferase"/>
    <property type="match status" value="2"/>
</dbReference>
<keyword evidence="6 8" id="KW-0067">ATP-binding</keyword>
<dbReference type="Proteomes" id="UP001596523">
    <property type="component" value="Unassembled WGS sequence"/>
</dbReference>
<evidence type="ECO:0000256" key="5">
    <source>
        <dbReference type="ARBA" id="ARBA00022741"/>
    </source>
</evidence>
<dbReference type="GO" id="GO:0004592">
    <property type="term" value="F:pantoate-beta-alanine ligase activity"/>
    <property type="evidence" value="ECO:0007669"/>
    <property type="project" value="UniProtKB-EC"/>
</dbReference>
<accession>A0ABW2JSD0</accession>
<comment type="caution">
    <text evidence="10">The sequence shown here is derived from an EMBL/GenBank/DDBJ whole genome shotgun (WGS) entry which is preliminary data.</text>
</comment>
<comment type="function">
    <text evidence="8">Catalyzes the condensation of pantoate with beta-alanine in an ATP-dependent reaction via a pantoyl-adenylate intermediate.</text>
</comment>
<evidence type="ECO:0000256" key="6">
    <source>
        <dbReference type="ARBA" id="ARBA00022840"/>
    </source>
</evidence>
<keyword evidence="11" id="KW-1185">Reference proteome</keyword>
<evidence type="ECO:0000256" key="4">
    <source>
        <dbReference type="ARBA" id="ARBA00022655"/>
    </source>
</evidence>
<proteinExistence type="inferred from homology"/>
<evidence type="ECO:0000256" key="8">
    <source>
        <dbReference type="HAMAP-Rule" id="MF_00158"/>
    </source>
</evidence>
<dbReference type="HAMAP" id="MF_00158">
    <property type="entry name" value="PanC"/>
    <property type="match status" value="1"/>
</dbReference>
<evidence type="ECO:0000256" key="9">
    <source>
        <dbReference type="SAM" id="MobiDB-lite"/>
    </source>
</evidence>
<dbReference type="NCBIfam" id="TIGR00018">
    <property type="entry name" value="panC"/>
    <property type="match status" value="1"/>
</dbReference>
<feature type="binding site" evidence="8">
    <location>
        <position position="61"/>
    </location>
    <ligand>
        <name>(R)-pantoate</name>
        <dbReference type="ChEBI" id="CHEBI:15980"/>
    </ligand>
</feature>
<dbReference type="EC" id="6.3.2.1" evidence="8"/>
<keyword evidence="8" id="KW-0963">Cytoplasm</keyword>
<protein>
    <recommendedName>
        <fullName evidence="8">Pantothenate synthetase</fullName>
        <shortName evidence="8">PS</shortName>
        <ecNumber evidence="8">6.3.2.1</ecNumber>
    </recommendedName>
    <alternativeName>
        <fullName evidence="8">Pantoate--beta-alanine ligase</fullName>
    </alternativeName>
    <alternativeName>
        <fullName evidence="8">Pantoate-activating enzyme</fullName>
    </alternativeName>
</protein>
<dbReference type="Pfam" id="PF02569">
    <property type="entry name" value="Pantoate_ligase"/>
    <property type="match status" value="1"/>
</dbReference>
<feature type="active site" description="Proton donor" evidence="8">
    <location>
        <position position="34"/>
    </location>
</feature>
<dbReference type="Gene3D" id="3.40.50.620">
    <property type="entry name" value="HUPs"/>
    <property type="match status" value="1"/>
</dbReference>
<feature type="region of interest" description="Disordered" evidence="9">
    <location>
        <begin position="327"/>
        <end position="406"/>
    </location>
</feature>
<dbReference type="Gene3D" id="3.30.1300.10">
    <property type="entry name" value="Pantoate-beta-alanine ligase, C-terminal domain"/>
    <property type="match status" value="1"/>
</dbReference>
<sequence length="406" mass="42770">MSTRLLRTAPELRKLSYDGRRAVVMTMGALHEGHATLIRYARQLTGPRGQVVVTVFVNPLQFGAGEDLDRYPRTLDADVRIAERAGADVVFAPAVDEVYPGGEPQVRIAAGPMGERLEGAARPGHFDGMLTVVAKLLHLTAPDVALYGQKDAQQLALIRRMVRDLNFPVEIAGVPTVREPDGLALSSRNRYLSEGERRTALTLSAALFAGRDRLAAQQALHARAQAAPASRARADALTALGEARAAADTHAVAQVALCGPAAVRAAARAVLDDAARSQPPLKLDYLALVDPSDFTEIPDDFKGEAVLAVAARVGTTRLIDNLPLTFGPHTSGIPAPDQQTPEASAPDQQTPEASAPDQQTPEASAPHRQAPEASAPDQHAPEAEAPAQQAPEAPGPAQNDTPGAAV</sequence>
<comment type="subcellular location">
    <subcellularLocation>
        <location evidence="8">Cytoplasm</location>
    </subcellularLocation>
</comment>
<feature type="binding site" evidence="8">
    <location>
        <begin position="148"/>
        <end position="151"/>
    </location>
    <ligand>
        <name>ATP</name>
        <dbReference type="ChEBI" id="CHEBI:30616"/>
    </ligand>
</feature>
<feature type="binding site" evidence="8">
    <location>
        <begin position="185"/>
        <end position="188"/>
    </location>
    <ligand>
        <name>ATP</name>
        <dbReference type="ChEBI" id="CHEBI:30616"/>
    </ligand>
</feature>